<evidence type="ECO:0000313" key="3">
    <source>
        <dbReference type="Proteomes" id="UP000053841"/>
    </source>
</evidence>
<dbReference type="HOGENOM" id="CLU_3019788_0_0_1"/>
<accession>W6Y829</accession>
<keyword evidence="3" id="KW-1185">Reference proteome</keyword>
<feature type="region of interest" description="Disordered" evidence="1">
    <location>
        <begin position="28"/>
        <end position="56"/>
    </location>
</feature>
<reference evidence="2 3" key="1">
    <citation type="journal article" date="2013" name="PLoS Genet.">
        <title>Comparative genome structure, secondary metabolite, and effector coding capacity across Cochliobolus pathogens.</title>
        <authorList>
            <person name="Condon B.J."/>
            <person name="Leng Y."/>
            <person name="Wu D."/>
            <person name="Bushley K.E."/>
            <person name="Ohm R.A."/>
            <person name="Otillar R."/>
            <person name="Martin J."/>
            <person name="Schackwitz W."/>
            <person name="Grimwood J."/>
            <person name="MohdZainudin N."/>
            <person name="Xue C."/>
            <person name="Wang R."/>
            <person name="Manning V.A."/>
            <person name="Dhillon B."/>
            <person name="Tu Z.J."/>
            <person name="Steffenson B.J."/>
            <person name="Salamov A."/>
            <person name="Sun H."/>
            <person name="Lowry S."/>
            <person name="LaButti K."/>
            <person name="Han J."/>
            <person name="Copeland A."/>
            <person name="Lindquist E."/>
            <person name="Barry K."/>
            <person name="Schmutz J."/>
            <person name="Baker S.E."/>
            <person name="Ciuffetti L.M."/>
            <person name="Grigoriev I.V."/>
            <person name="Zhong S."/>
            <person name="Turgeon B.G."/>
        </authorList>
    </citation>
    <scope>NUCLEOTIDE SEQUENCE [LARGE SCALE GENOMIC DNA]</scope>
    <source>
        <strain evidence="2 3">26-R-13</strain>
    </source>
</reference>
<dbReference type="Proteomes" id="UP000053841">
    <property type="component" value="Unassembled WGS sequence"/>
</dbReference>
<dbReference type="RefSeq" id="XP_007711592.1">
    <property type="nucleotide sequence ID" value="XM_007713402.1"/>
</dbReference>
<dbReference type="AlphaFoldDB" id="W6Y829"/>
<protein>
    <submittedName>
        <fullName evidence="2">Uncharacterized protein</fullName>
    </submittedName>
</protein>
<dbReference type="KEGG" id="bze:COCCADRAFT_94303"/>
<proteinExistence type="predicted"/>
<evidence type="ECO:0000256" key="1">
    <source>
        <dbReference type="SAM" id="MobiDB-lite"/>
    </source>
</evidence>
<sequence length="56" mass="6621">CKEDENTQIYDNQPEANTYFYRYPQQRSDVQINKRNSDIPMSPPELSKKANKTQVV</sequence>
<evidence type="ECO:0000313" key="2">
    <source>
        <dbReference type="EMBL" id="EUC34113.1"/>
    </source>
</evidence>
<organism evidence="2 3">
    <name type="scientific">Cochliobolus carbonum (strain 26-R-13)</name>
    <name type="common">Maize leaf spot fungus</name>
    <name type="synonym">Bipolaris zeicola</name>
    <dbReference type="NCBI Taxonomy" id="930089"/>
    <lineage>
        <taxon>Eukaryota</taxon>
        <taxon>Fungi</taxon>
        <taxon>Dikarya</taxon>
        <taxon>Ascomycota</taxon>
        <taxon>Pezizomycotina</taxon>
        <taxon>Dothideomycetes</taxon>
        <taxon>Pleosporomycetidae</taxon>
        <taxon>Pleosporales</taxon>
        <taxon>Pleosporineae</taxon>
        <taxon>Pleosporaceae</taxon>
        <taxon>Bipolaris</taxon>
    </lineage>
</organism>
<name>W6Y829_COCC2</name>
<dbReference type="GeneID" id="19153729"/>
<dbReference type="EMBL" id="KI964597">
    <property type="protein sequence ID" value="EUC34113.1"/>
    <property type="molecule type" value="Genomic_DNA"/>
</dbReference>
<gene>
    <name evidence="2" type="ORF">COCCADRAFT_94303</name>
</gene>
<feature type="non-terminal residue" evidence="2">
    <location>
        <position position="1"/>
    </location>
</feature>